<dbReference type="InterPro" id="IPR035903">
    <property type="entry name" value="HesB-like_dom_sf"/>
</dbReference>
<evidence type="ECO:0000256" key="4">
    <source>
        <dbReference type="ARBA" id="ARBA00023014"/>
    </source>
</evidence>
<dbReference type="Pfam" id="PF01106">
    <property type="entry name" value="NifU"/>
    <property type="match status" value="1"/>
</dbReference>
<evidence type="ECO:0000256" key="1">
    <source>
        <dbReference type="ARBA" id="ARBA00022485"/>
    </source>
</evidence>
<dbReference type="PANTHER" id="PTHR11178">
    <property type="entry name" value="IRON-SULFUR CLUSTER SCAFFOLD PROTEIN NFU-RELATED"/>
    <property type="match status" value="1"/>
</dbReference>
<evidence type="ECO:0000259" key="7">
    <source>
        <dbReference type="Pfam" id="PF01521"/>
    </source>
</evidence>
<dbReference type="GO" id="GO:0051604">
    <property type="term" value="P:protein maturation"/>
    <property type="evidence" value="ECO:0007669"/>
    <property type="project" value="UniProtKB-UniRule"/>
</dbReference>
<evidence type="ECO:0000256" key="2">
    <source>
        <dbReference type="ARBA" id="ARBA00022723"/>
    </source>
</evidence>
<dbReference type="InterPro" id="IPR001075">
    <property type="entry name" value="NIF_FeS_clus_asmbl_NifU_C"/>
</dbReference>
<reference evidence="8 12" key="3">
    <citation type="journal article" date="2023" name="Front. Microbiol.">
        <title>Phylogeography and host specificity of Pasteurellaceae pathogenic to sea-farmed fish in the north-east Atlantic.</title>
        <authorList>
            <person name="Gulla S."/>
            <person name="Colquhoun D.J."/>
            <person name="Olsen A.B."/>
            <person name="Spilsberg B."/>
            <person name="Lagesen K."/>
            <person name="Aakesson C.P."/>
            <person name="Strom S."/>
            <person name="Manji F."/>
            <person name="Birkbeck T.H."/>
            <person name="Nilsen H.K."/>
        </authorList>
    </citation>
    <scope>NUCLEOTIDE SEQUENCE [LARGE SCALE GENOMIC DNA]</scope>
    <source>
        <strain evidence="8 12">VIO11850</strain>
    </source>
</reference>
<dbReference type="GO" id="GO:0016226">
    <property type="term" value="P:iron-sulfur cluster assembly"/>
    <property type="evidence" value="ECO:0007669"/>
    <property type="project" value="UniProtKB-UniRule"/>
</dbReference>
<gene>
    <name evidence="5 8" type="primary">nfuA</name>
    <name evidence="8" type="ORF">QJT92_01460</name>
    <name evidence="9" type="ORF">QJU93_03820</name>
    <name evidence="10" type="ORF">SAMN05444853_10114</name>
</gene>
<dbReference type="STRING" id="97481.SAMN05444853_10114"/>
<dbReference type="NCBIfam" id="TIGR03341">
    <property type="entry name" value="YhgI_GntY"/>
    <property type="match status" value="1"/>
</dbReference>
<dbReference type="SUPFAM" id="SSF117916">
    <property type="entry name" value="Fe-S cluster assembly (FSCA) domain-like"/>
    <property type="match status" value="1"/>
</dbReference>
<keyword evidence="2 5" id="KW-0479">Metal-binding</keyword>
<dbReference type="GO" id="GO:0005506">
    <property type="term" value="F:iron ion binding"/>
    <property type="evidence" value="ECO:0007669"/>
    <property type="project" value="InterPro"/>
</dbReference>
<comment type="subunit">
    <text evidence="5">Homodimer.</text>
</comment>
<keyword evidence="12" id="KW-1185">Reference proteome</keyword>
<dbReference type="RefSeq" id="WP_090919199.1">
    <property type="nucleotide sequence ID" value="NZ_CP016180.1"/>
</dbReference>
<dbReference type="GeneID" id="83544839"/>
<name>A0A1H7TTG3_9PAST</name>
<feature type="domain" description="NIF system FeS cluster assembly NifU C-terminal" evidence="6">
    <location>
        <begin position="112"/>
        <end position="173"/>
    </location>
</feature>
<evidence type="ECO:0000256" key="3">
    <source>
        <dbReference type="ARBA" id="ARBA00023004"/>
    </source>
</evidence>
<evidence type="ECO:0000313" key="8">
    <source>
        <dbReference type="EMBL" id="MDP8084601.1"/>
    </source>
</evidence>
<sequence length="193" mass="21315">MNITISENAQLHFKKLLKEQDEGTHIRIFVVNPGTPRAECGVSYCPADAVEESDTEIKFNYFSAFIDDMSINFLEDAEIDYVTDDFGAQLTMKAPNAKMQKVADDAPLIERIDYVLQTQINPQLANHGGMATLTQLTDDGIVVLQFGGGCNGCSMIDVTLKEGIEKQLISIFGDEIKGVQDATEHQAGEHSYY</sequence>
<dbReference type="Proteomes" id="UP001224812">
    <property type="component" value="Unassembled WGS sequence"/>
</dbReference>
<reference evidence="10" key="2">
    <citation type="submission" date="2016-10" db="EMBL/GenBank/DDBJ databases">
        <authorList>
            <person name="de Groot N.N."/>
        </authorList>
    </citation>
    <scope>NUCLEOTIDE SEQUENCE [LARGE SCALE GENOMIC DNA]</scope>
    <source>
        <strain evidence="10">DSM 24204</strain>
    </source>
</reference>
<dbReference type="OrthoDB" id="9785450at2"/>
<proteinExistence type="inferred from homology"/>
<comment type="function">
    <text evidence="5">Involved in iron-sulfur cluster biogenesis. Binds a 4Fe-4S cluster, can transfer this cluster to apoproteins, and thereby intervenes in the maturation of Fe/S proteins. Could also act as a scaffold/chaperone for damaged Fe/S proteins.</text>
</comment>
<keyword evidence="4 5" id="KW-0411">Iron-sulfur</keyword>
<dbReference type="Proteomes" id="UP001236239">
    <property type="component" value="Unassembled WGS sequence"/>
</dbReference>
<feature type="domain" description="Core" evidence="7">
    <location>
        <begin position="1"/>
        <end position="100"/>
    </location>
</feature>
<comment type="cofactor">
    <cofactor evidence="5">
        <name>[4Fe-4S] cluster</name>
        <dbReference type="ChEBI" id="CHEBI:49883"/>
    </cofactor>
    <text evidence="5">Binds 1 [4Fe-4S] cluster per subunit. The cluster is presumably bound at the interface of two monomers.</text>
</comment>
<dbReference type="InterPro" id="IPR000361">
    <property type="entry name" value="ATAP_core_dom"/>
</dbReference>
<reference evidence="11" key="1">
    <citation type="submission" date="2016-10" db="EMBL/GenBank/DDBJ databases">
        <authorList>
            <person name="Varghese N."/>
            <person name="Submissions S."/>
        </authorList>
    </citation>
    <scope>NUCLEOTIDE SEQUENCE [LARGE SCALE GENOMIC DNA]</scope>
    <source>
        <strain evidence="11">DSM 24204</strain>
    </source>
</reference>
<dbReference type="GO" id="GO:0051539">
    <property type="term" value="F:4 iron, 4 sulfur cluster binding"/>
    <property type="evidence" value="ECO:0007669"/>
    <property type="project" value="UniProtKB-UniRule"/>
</dbReference>
<dbReference type="Gene3D" id="3.30.300.130">
    <property type="entry name" value="Fe-S cluster assembly (FSCA)"/>
    <property type="match status" value="1"/>
</dbReference>
<evidence type="ECO:0000259" key="6">
    <source>
        <dbReference type="Pfam" id="PF01106"/>
    </source>
</evidence>
<dbReference type="SUPFAM" id="SSF89360">
    <property type="entry name" value="HesB-like domain"/>
    <property type="match status" value="1"/>
</dbReference>
<dbReference type="EMBL" id="JASAYQ010000004">
    <property type="protein sequence ID" value="MDP8172484.1"/>
    <property type="molecule type" value="Genomic_DNA"/>
</dbReference>
<evidence type="ECO:0000313" key="9">
    <source>
        <dbReference type="EMBL" id="MDP8172484.1"/>
    </source>
</evidence>
<dbReference type="HAMAP" id="MF_01637">
    <property type="entry name" value="Fe_S_biogen_NfuA"/>
    <property type="match status" value="1"/>
</dbReference>
<dbReference type="InterPro" id="IPR017726">
    <property type="entry name" value="Fe/S_biogenesis_protein_NfuA"/>
</dbReference>
<dbReference type="Proteomes" id="UP000198883">
    <property type="component" value="Unassembled WGS sequence"/>
</dbReference>
<dbReference type="AlphaFoldDB" id="A0A1H7TTG3"/>
<keyword evidence="1 5" id="KW-0004">4Fe-4S</keyword>
<dbReference type="NCBIfam" id="NF008392">
    <property type="entry name" value="PRK11190.1"/>
    <property type="match status" value="1"/>
</dbReference>
<evidence type="ECO:0000313" key="11">
    <source>
        <dbReference type="Proteomes" id="UP000198883"/>
    </source>
</evidence>
<accession>A0A1H7TTG3</accession>
<feature type="binding site" evidence="5">
    <location>
        <position position="150"/>
    </location>
    <ligand>
        <name>[4Fe-4S] cluster</name>
        <dbReference type="ChEBI" id="CHEBI:49883"/>
    </ligand>
</feature>
<keyword evidence="3 5" id="KW-0408">Iron</keyword>
<evidence type="ECO:0000313" key="12">
    <source>
        <dbReference type="Proteomes" id="UP001224812"/>
    </source>
</evidence>
<protein>
    <recommendedName>
        <fullName evidence="5">Fe/S biogenesis protein NfuA</fullName>
    </recommendedName>
</protein>
<evidence type="ECO:0000313" key="10">
    <source>
        <dbReference type="EMBL" id="SEL88140.1"/>
    </source>
</evidence>
<feature type="binding site" evidence="5">
    <location>
        <position position="153"/>
    </location>
    <ligand>
        <name>[4Fe-4S] cluster</name>
        <dbReference type="ChEBI" id="CHEBI:49883"/>
    </ligand>
</feature>
<organism evidence="10 11">
    <name type="scientific">Phocoenobacter skyensis</name>
    <dbReference type="NCBI Taxonomy" id="97481"/>
    <lineage>
        <taxon>Bacteria</taxon>
        <taxon>Pseudomonadati</taxon>
        <taxon>Pseudomonadota</taxon>
        <taxon>Gammaproteobacteria</taxon>
        <taxon>Pasteurellales</taxon>
        <taxon>Pasteurellaceae</taxon>
        <taxon>Phocoenobacter</taxon>
    </lineage>
</organism>
<dbReference type="EMBL" id="FOBN01000001">
    <property type="protein sequence ID" value="SEL88140.1"/>
    <property type="molecule type" value="Genomic_DNA"/>
</dbReference>
<dbReference type="InterPro" id="IPR034904">
    <property type="entry name" value="FSCA_dom_sf"/>
</dbReference>
<comment type="similarity">
    <text evidence="5">Belongs to the NfuA family.</text>
</comment>
<dbReference type="Pfam" id="PF01521">
    <property type="entry name" value="Fe-S_biosyn"/>
    <property type="match status" value="1"/>
</dbReference>
<evidence type="ECO:0000256" key="5">
    <source>
        <dbReference type="HAMAP-Rule" id="MF_01637"/>
    </source>
</evidence>
<reference evidence="9" key="4">
    <citation type="journal article" date="2023" name="Front. Microbiol.">
        <title>Phylogeography and host specificity of Pasteurellaceae pathogenic to sea-farmed fish in the north-east Atlantic.</title>
        <authorList>
            <person name="Gulla S."/>
            <person name="Colquhoun D.J."/>
            <person name="Olsen A.B."/>
            <person name="Spilsberg B."/>
            <person name="Lagesen K."/>
            <person name="Aakesson C.P."/>
            <person name="Strom S."/>
            <person name="Manji F."/>
            <person name="Birkbeck T.H."/>
            <person name="Nilsen H.K."/>
        </authorList>
    </citation>
    <scope>NUCLEOTIDE SEQUENCE</scope>
    <source>
        <strain evidence="9">TW16_20</strain>
    </source>
</reference>
<dbReference type="Gene3D" id="2.60.300.12">
    <property type="entry name" value="HesB-like domain"/>
    <property type="match status" value="1"/>
</dbReference>
<dbReference type="EMBL" id="JASAVS010000002">
    <property type="protein sequence ID" value="MDP8084601.1"/>
    <property type="molecule type" value="Genomic_DNA"/>
</dbReference>
<dbReference type="PANTHER" id="PTHR11178:SF51">
    <property type="entry name" value="FE_S BIOGENESIS PROTEIN NFUA"/>
    <property type="match status" value="1"/>
</dbReference>